<evidence type="ECO:0000256" key="4">
    <source>
        <dbReference type="ARBA" id="ARBA00022452"/>
    </source>
</evidence>
<keyword evidence="6" id="KW-0472">Membrane</keyword>
<sequence length="553" mass="59736">MTRFTFDHIGLRKLLSRFAHLILFAGSILGSLHAFGQTSVTVVTQTVPTQAASKNALPMPVTPQSLTGLEVPPNMVIAKPAIPQAPVLSNIAGAKDANVTGQAMDLITLYQEAAFSDPVMTSARFQYVASQEQYWQGLSLLLPQVNAAPGWTRYYQHAANNSSLQTYPGNARVFGQKNYTVTLTQPLINVASLELYKVADLTTKIADLQFYQAQQDLIIRVSQAYFDVLTSQDNVVLYQEKMSLIKRQLDQAQAKFDAGLATIVDVNTAQANYDLANSQEIISQADLIVKRGVLEQLVGHPVPAVKPLAKNAQLEGVAKDPRTTLKNPVPSPAVADSVNPKLPAGQTLNDWIHQAENANFNVLAGKLNVDVAEATYRGALAANYPTLNFGATAGYNTNNGSTYSTQPSQTNIYNNTVGLTLNIPIYSGGYNTSVIRQNAALLDKAKSDYDNLRRTAAQNVRQAFTGFYGGLATVKAYEAAEKSGVSALESSQLGFEVGTLINLDVLVALDSLITTRAQLTQSRYSTLLNAIKLKSTAGTLSDEDLMAINTLLR</sequence>
<reference evidence="9" key="3">
    <citation type="journal article" date="2021" name="Genome Biol. Evol.">
        <title>Continental-Scale Gene Flow Prevents Allopatric Divergence of Pelagic Freshwater Bacteria.</title>
        <authorList>
            <person name="Hoetzinger M."/>
            <person name="Pitt A."/>
            <person name="Huemer A."/>
            <person name="Hahn M.W."/>
        </authorList>
    </citation>
    <scope>NUCLEOTIDE SEQUENCE</scope>
    <source>
        <strain evidence="10">AP-YLGG-20-G6</strain>
        <strain evidence="9">SM1-W8</strain>
    </source>
</reference>
<dbReference type="EMBL" id="JAANGI010000001">
    <property type="protein sequence ID" value="MBT8591773.1"/>
    <property type="molecule type" value="Genomic_DNA"/>
</dbReference>
<evidence type="ECO:0000313" key="8">
    <source>
        <dbReference type="EMBL" id="AWW49142.1"/>
    </source>
</evidence>
<reference evidence="11" key="1">
    <citation type="submission" date="2018-06" db="EMBL/GenBank/DDBJ databases">
        <title>Description of a new Polynucleobacter species.</title>
        <authorList>
            <person name="Hahn M.W."/>
        </authorList>
    </citation>
    <scope>NUCLEOTIDE SEQUENCE [LARGE SCALE GENOMIC DNA]</scope>
    <source>
        <strain evidence="11">MG-25-Pas1-D2</strain>
    </source>
</reference>
<dbReference type="PANTHER" id="PTHR30026">
    <property type="entry name" value="OUTER MEMBRANE PROTEIN TOLC"/>
    <property type="match status" value="1"/>
</dbReference>
<dbReference type="Gene3D" id="1.20.1600.10">
    <property type="entry name" value="Outer membrane efflux proteins (OEP)"/>
    <property type="match status" value="1"/>
</dbReference>
<gene>
    <name evidence="10" type="ORF">G6693_07540</name>
    <name evidence="9" type="ORF">G6731_08215</name>
    <name evidence="8" type="ORF">Pas1_01380</name>
</gene>
<evidence type="ECO:0000256" key="3">
    <source>
        <dbReference type="ARBA" id="ARBA00022448"/>
    </source>
</evidence>
<evidence type="ECO:0000256" key="1">
    <source>
        <dbReference type="ARBA" id="ARBA00004442"/>
    </source>
</evidence>
<dbReference type="RefSeq" id="WP_112294268.1">
    <property type="nucleotide sequence ID" value="NZ_CBCSBS010000002.1"/>
</dbReference>
<dbReference type="GeneID" id="66831607"/>
<evidence type="ECO:0000256" key="6">
    <source>
        <dbReference type="ARBA" id="ARBA00023136"/>
    </source>
</evidence>
<keyword evidence="3" id="KW-0813">Transport</keyword>
<organism evidence="8 11">
    <name type="scientific">Polynucleobacter paneuropaeus</name>
    <dbReference type="NCBI Taxonomy" id="2527775"/>
    <lineage>
        <taxon>Bacteria</taxon>
        <taxon>Pseudomonadati</taxon>
        <taxon>Pseudomonadota</taxon>
        <taxon>Betaproteobacteria</taxon>
        <taxon>Burkholderiales</taxon>
        <taxon>Burkholderiaceae</taxon>
        <taxon>Polynucleobacter</taxon>
    </lineage>
</organism>
<dbReference type="Proteomes" id="UP000248592">
    <property type="component" value="Chromosome"/>
</dbReference>
<comment type="subcellular location">
    <subcellularLocation>
        <location evidence="1">Cell outer membrane</location>
    </subcellularLocation>
</comment>
<dbReference type="GO" id="GO:0015288">
    <property type="term" value="F:porin activity"/>
    <property type="evidence" value="ECO:0007669"/>
    <property type="project" value="TreeGrafter"/>
</dbReference>
<accession>A0A2Z4JS45</accession>
<dbReference type="EMBL" id="JAANEY010000001">
    <property type="protein sequence ID" value="MBT8551934.1"/>
    <property type="molecule type" value="Genomic_DNA"/>
</dbReference>
<dbReference type="PANTHER" id="PTHR30026:SF20">
    <property type="entry name" value="OUTER MEMBRANE PROTEIN TOLC"/>
    <property type="match status" value="1"/>
</dbReference>
<evidence type="ECO:0000256" key="7">
    <source>
        <dbReference type="ARBA" id="ARBA00023237"/>
    </source>
</evidence>
<evidence type="ECO:0000313" key="9">
    <source>
        <dbReference type="EMBL" id="MBT8551934.1"/>
    </source>
</evidence>
<evidence type="ECO:0000313" key="11">
    <source>
        <dbReference type="Proteomes" id="UP000248592"/>
    </source>
</evidence>
<name>A0A2Z4JS45_9BURK</name>
<keyword evidence="4" id="KW-1134">Transmembrane beta strand</keyword>
<dbReference type="GO" id="GO:1990281">
    <property type="term" value="C:efflux pump complex"/>
    <property type="evidence" value="ECO:0007669"/>
    <property type="project" value="TreeGrafter"/>
</dbReference>
<keyword evidence="7" id="KW-0998">Cell outer membrane</keyword>
<evidence type="ECO:0000256" key="5">
    <source>
        <dbReference type="ARBA" id="ARBA00022692"/>
    </source>
</evidence>
<keyword evidence="5" id="KW-0812">Transmembrane</keyword>
<dbReference type="GO" id="GO:0015562">
    <property type="term" value="F:efflux transmembrane transporter activity"/>
    <property type="evidence" value="ECO:0007669"/>
    <property type="project" value="InterPro"/>
</dbReference>
<comment type="similarity">
    <text evidence="2">Belongs to the outer membrane factor (OMF) (TC 1.B.17) family.</text>
</comment>
<dbReference type="AlphaFoldDB" id="A0A2Z4JS45"/>
<dbReference type="Pfam" id="PF02321">
    <property type="entry name" value="OEP"/>
    <property type="match status" value="2"/>
</dbReference>
<evidence type="ECO:0000313" key="10">
    <source>
        <dbReference type="EMBL" id="MBT8591773.1"/>
    </source>
</evidence>
<evidence type="ECO:0000256" key="2">
    <source>
        <dbReference type="ARBA" id="ARBA00007613"/>
    </source>
</evidence>
<dbReference type="InterPro" id="IPR051906">
    <property type="entry name" value="TolC-like"/>
</dbReference>
<dbReference type="Proteomes" id="UP000783102">
    <property type="component" value="Unassembled WGS sequence"/>
</dbReference>
<proteinExistence type="inferred from homology"/>
<dbReference type="Proteomes" id="UP000762271">
    <property type="component" value="Unassembled WGS sequence"/>
</dbReference>
<dbReference type="InterPro" id="IPR003423">
    <property type="entry name" value="OMP_efflux"/>
</dbReference>
<dbReference type="GO" id="GO:0009279">
    <property type="term" value="C:cell outer membrane"/>
    <property type="evidence" value="ECO:0007669"/>
    <property type="project" value="UniProtKB-SubCell"/>
</dbReference>
<dbReference type="SUPFAM" id="SSF56954">
    <property type="entry name" value="Outer membrane efflux proteins (OEP)"/>
    <property type="match status" value="1"/>
</dbReference>
<protein>
    <submittedName>
        <fullName evidence="9">TolC family protein</fullName>
    </submittedName>
    <submittedName>
        <fullName evidence="8">Type I secretion protein TolC</fullName>
    </submittedName>
</protein>
<reference evidence="8" key="2">
    <citation type="journal article" date="2019" name="Int. J. Syst. Evol. Microbiol.">
        <title>Polynucleobacter paneuropaeus sp. nov., characterized by six strains isolated from freshwater lakes located along a 3000 km north-south cross-section across Europe.</title>
        <authorList>
            <person name="Hoetzinger M."/>
            <person name="Schmidt J."/>
            <person name="Pitt A."/>
            <person name="Koll U."/>
            <person name="Lang E."/>
            <person name="Hahn M.W."/>
        </authorList>
    </citation>
    <scope>NUCLEOTIDE SEQUENCE</scope>
    <source>
        <strain evidence="8">MG-25-Pas1-D2</strain>
    </source>
</reference>
<dbReference type="EMBL" id="CP030085">
    <property type="protein sequence ID" value="AWW49142.1"/>
    <property type="molecule type" value="Genomic_DNA"/>
</dbReference>